<comment type="caution">
    <text evidence="4">The sequence shown here is derived from an EMBL/GenBank/DDBJ whole genome shotgun (WGS) entry which is preliminary data.</text>
</comment>
<gene>
    <name evidence="4" type="ORF">R69776_02752</name>
</gene>
<dbReference type="InterPro" id="IPR014729">
    <property type="entry name" value="Rossmann-like_a/b/a_fold"/>
</dbReference>
<dbReference type="EMBL" id="CAJNBH010000007">
    <property type="protein sequence ID" value="CAE6747375.1"/>
    <property type="molecule type" value="Genomic_DNA"/>
</dbReference>
<dbReference type="Proteomes" id="UP000673821">
    <property type="component" value="Unassembled WGS sequence"/>
</dbReference>
<feature type="domain" description="UspA" evidence="2">
    <location>
        <begin position="1"/>
        <end position="110"/>
    </location>
</feature>
<dbReference type="InterPro" id="IPR012312">
    <property type="entry name" value="Hemerythrin-like"/>
</dbReference>
<keyword evidence="1" id="KW-0175">Coiled coil</keyword>
<feature type="domain" description="Hemerythrin-like" evidence="3">
    <location>
        <begin position="186"/>
        <end position="291"/>
    </location>
</feature>
<evidence type="ECO:0000313" key="4">
    <source>
        <dbReference type="EMBL" id="CAE6747375.1"/>
    </source>
</evidence>
<dbReference type="Pfam" id="PF00582">
    <property type="entry name" value="Usp"/>
    <property type="match status" value="1"/>
</dbReference>
<reference evidence="4 5" key="1">
    <citation type="submission" date="2021-02" db="EMBL/GenBank/DDBJ databases">
        <authorList>
            <person name="Vanwijnsberghe S."/>
        </authorList>
    </citation>
    <scope>NUCLEOTIDE SEQUENCE [LARGE SCALE GENOMIC DNA]</scope>
    <source>
        <strain evidence="4 5">R-69776</strain>
    </source>
</reference>
<accession>A0ABN7LFN4</accession>
<dbReference type="Pfam" id="PF01814">
    <property type="entry name" value="Hemerythrin"/>
    <property type="match status" value="1"/>
</dbReference>
<dbReference type="InterPro" id="IPR006016">
    <property type="entry name" value="UspA"/>
</dbReference>
<dbReference type="Gene3D" id="1.20.120.520">
    <property type="entry name" value="nmb1532 protein domain like"/>
    <property type="match status" value="1"/>
</dbReference>
<evidence type="ECO:0000259" key="2">
    <source>
        <dbReference type="Pfam" id="PF00582"/>
    </source>
</evidence>
<name>A0ABN7LFN4_9BURK</name>
<evidence type="ECO:0000259" key="3">
    <source>
        <dbReference type="Pfam" id="PF01814"/>
    </source>
</evidence>
<keyword evidence="5" id="KW-1185">Reference proteome</keyword>
<evidence type="ECO:0000313" key="5">
    <source>
        <dbReference type="Proteomes" id="UP000673821"/>
    </source>
</evidence>
<sequence length="321" mass="34122">MFRHLLVPVDGSDASIEALGQAVEFAQSIGARITFCPLPAERTASCPEAEAERCTQPADGETTWELLARAEAAARAQGVPCSLAAPGVDAAPIGAAARAHGCDLICVAPRPLVPSSGISEYGTGTVAVDGGGIAVLTCAIDSRPAVAQAIRILLVGQRTLAAHLHGALRAARMARGPDLARQAEYQATCKATTLHEIAGRLSELQKSQHHSMTEALFARLRAHTSAVDAELDELERQHQRAIQMFDDLARLIARGDESAATGGMLEEGLRACAQFTWENMGRKEGVVLPAARRYLSDKDWNVLAEEFAAWSTDKSPRSPTL</sequence>
<evidence type="ECO:0000256" key="1">
    <source>
        <dbReference type="SAM" id="Coils"/>
    </source>
</evidence>
<dbReference type="Gene3D" id="3.40.50.620">
    <property type="entry name" value="HUPs"/>
    <property type="match status" value="1"/>
</dbReference>
<dbReference type="SUPFAM" id="SSF52402">
    <property type="entry name" value="Adenine nucleotide alpha hydrolases-like"/>
    <property type="match status" value="1"/>
</dbReference>
<protein>
    <recommendedName>
        <fullName evidence="6">Universal stress protein</fullName>
    </recommendedName>
</protein>
<feature type="coiled-coil region" evidence="1">
    <location>
        <begin position="217"/>
        <end position="251"/>
    </location>
</feature>
<evidence type="ECO:0008006" key="6">
    <source>
        <dbReference type="Google" id="ProtNLM"/>
    </source>
</evidence>
<proteinExistence type="predicted"/>
<dbReference type="RefSeq" id="WP_054035235.1">
    <property type="nucleotide sequence ID" value="NZ_CAJNAW010000008.1"/>
</dbReference>
<organism evidence="4 5">
    <name type="scientific">Paraburkholderia nemoris</name>
    <dbReference type="NCBI Taxonomy" id="2793076"/>
    <lineage>
        <taxon>Bacteria</taxon>
        <taxon>Pseudomonadati</taxon>
        <taxon>Pseudomonadota</taxon>
        <taxon>Betaproteobacteria</taxon>
        <taxon>Burkholderiales</taxon>
        <taxon>Burkholderiaceae</taxon>
        <taxon>Paraburkholderia</taxon>
    </lineage>
</organism>